<dbReference type="EMBL" id="QTSX02007112">
    <property type="protein sequence ID" value="KAJ9051419.1"/>
    <property type="molecule type" value="Genomic_DNA"/>
</dbReference>
<protein>
    <submittedName>
        <fullName evidence="1">Uncharacterized protein</fullName>
    </submittedName>
</protein>
<name>A0ACC2RMZ1_9FUNG</name>
<organism evidence="1 2">
    <name type="scientific">Entomophthora muscae</name>
    <dbReference type="NCBI Taxonomy" id="34485"/>
    <lineage>
        <taxon>Eukaryota</taxon>
        <taxon>Fungi</taxon>
        <taxon>Fungi incertae sedis</taxon>
        <taxon>Zoopagomycota</taxon>
        <taxon>Entomophthoromycotina</taxon>
        <taxon>Entomophthoromycetes</taxon>
        <taxon>Entomophthorales</taxon>
        <taxon>Entomophthoraceae</taxon>
        <taxon>Entomophthora</taxon>
    </lineage>
</organism>
<reference evidence="1" key="1">
    <citation type="submission" date="2022-04" db="EMBL/GenBank/DDBJ databases">
        <title>Genome of the entomopathogenic fungus Entomophthora muscae.</title>
        <authorList>
            <person name="Elya C."/>
            <person name="Lovett B.R."/>
            <person name="Lee E."/>
            <person name="Macias A.M."/>
            <person name="Hajek A.E."/>
            <person name="De Bivort B.L."/>
            <person name="Kasson M.T."/>
            <person name="De Fine Licht H.H."/>
            <person name="Stajich J.E."/>
        </authorList>
    </citation>
    <scope>NUCLEOTIDE SEQUENCE</scope>
    <source>
        <strain evidence="1">Berkeley</strain>
    </source>
</reference>
<keyword evidence="2" id="KW-1185">Reference proteome</keyword>
<dbReference type="Proteomes" id="UP001165960">
    <property type="component" value="Unassembled WGS sequence"/>
</dbReference>
<comment type="caution">
    <text evidence="1">The sequence shown here is derived from an EMBL/GenBank/DDBJ whole genome shotgun (WGS) entry which is preliminary data.</text>
</comment>
<evidence type="ECO:0000313" key="2">
    <source>
        <dbReference type="Proteomes" id="UP001165960"/>
    </source>
</evidence>
<accession>A0ACC2RMZ1</accession>
<evidence type="ECO:0000313" key="1">
    <source>
        <dbReference type="EMBL" id="KAJ9051419.1"/>
    </source>
</evidence>
<gene>
    <name evidence="1" type="ORF">DSO57_1004829</name>
</gene>
<proteinExistence type="predicted"/>
<sequence>MKTLLDLQATVKARFVCLEEILGLTPDADIPSFYRDNINPVFDVVCSMFMRQVAKIKQKANASISSREVNTLGRTIPILRQIFIYLSHKIQQGWQEETMVMFFTQLLHYGNHIKLRKDGLELLLIWLSVQRRHSEGPLWLFRNAIPLDIYYMDRLDISSNINEFEASEYIQLGQELIHLDDRTPLVPNPHPPSHLDSNILFRVILKNLSHLAFVASGSGSPNICSGQEESDETYSPPQEYFLGFSMDTANAAIKFMFGLFQKYYLLKLFPIQEEAAADAVKTTGDPSTGFERCPPSLIHLLLKFLIQNCLDDSAKLQGIRPSLSSRAQPSPACPILKKTIFSSDSTRKVINELLRQALLLLPYGFSSVCMEAVRSSILVIGTWFITEDHERPVFLRISQDSDGPVRDSSFNDHACTYIEMLHAVINWEVRHSAIDKLNTPVEPTEGHQHHRRMLSSEKAAHTDFTEAQALCYGEIYLVYQVVVSNPKLFESNSRLFVCQSLLEMNERLLHLISSLPSLMVNQASGKFEARSRYLAESFEGLYETLFYAWTITKVESQELWLTFQKSMIKSTMLTPVMDCWAATLRRLTHILASKLFEVEADPNSFDLEDLLTFGFKKHRKAINQAATTRRPIQRRNRSSLPALEIPHVKTSKRNYSISRRNSWKAGAAFLSEANNSSSSLAHTTQGFLVLSEYYRLAIAPNLPCSSSSSIHSEATSGGEEREEEHSESHVGILGHSFRQCPLADMDYASVEWTADEAIYIWKSVLCCLGNINQLRYNGHHERALLCVIEVYDSLQNVKSFKAPRGPVVPCAYEMATWIIHAADLPSPFDEGRLAAYAWMCRMLSNRRAHEQIIVSYGSAFYRQMLKGWSNTEPRLLSILITHGTHVFARDLQGVNLLAPVCLMSLQWVLLEQDPNEQLRQNAITIISSLIHLPYQFRGLDIPVLDYRQLLRGERAGRMAVDETKHTIQRLLLALLTEDEWSAHVENHPSTFGMVICALCVQLTHELVTPTPNPLFIRKGLAGILDQLYCTNHVLANSAIDCVSALASFVSFFTPEPAVAILEDIVGALNVHLNLHTSAATPQKSYTLTRLFACLLEWLMAAPHRLLDDPHLESLVLGTLDRGVHVESNSDVSDAAQTVLTHLVNHFGQDLACPSTNLVDVEVDGSLFLGFNGAVILTLSPTNRIIMRNPLGKFAWDVDSPPESPLSLEASPTSPVLPSARLPLLEADPADTPDLMADLIDSIESQFQELGHDDWVATTTLPPPEVPPTVPADTFKSPNWPLSKPSVEHRHRRACPEKLLLHRLNISAHHQFSAGQLVYLTESAPFLRDLKALDRKQSRETIKAGLIYVQDGQTNESSILCNQEPSQKYLDFVESLGWIVDLANHAGYLGGLEKSGANGTTAIYFCSTTQEIMFHDVTRMPNDPNDPQQVKKKRHIGNDPVHIVWNESRCDYSPCTIKGDFGNAQIIIHPLKNDMYDVRIHKDEHAGHFGPLLNGMVLSKRVLPSLVRAAVVNAHRSILCNSVGYHHNALNSSIQRARDIDAIIKKHKNASMPFDEVMSNIYDLTPQSPTVLAP</sequence>